<feature type="transmembrane region" description="Helical" evidence="1">
    <location>
        <begin position="464"/>
        <end position="488"/>
    </location>
</feature>
<comment type="caution">
    <text evidence="4">The sequence shown here is derived from an EMBL/GenBank/DDBJ whole genome shotgun (WGS) entry which is preliminary data.</text>
</comment>
<evidence type="ECO:0000256" key="1">
    <source>
        <dbReference type="SAM" id="Phobius"/>
    </source>
</evidence>
<keyword evidence="1" id="KW-1133">Transmembrane helix</keyword>
<keyword evidence="5" id="KW-1185">Reference proteome</keyword>
<dbReference type="PANTHER" id="PTHR11161:SF0">
    <property type="entry name" value="O-ACYLTRANSFERASE LIKE PROTEIN"/>
    <property type="match status" value="1"/>
</dbReference>
<dbReference type="InterPro" id="IPR006621">
    <property type="entry name" value="Nose-resist-to-fluoxetine_N"/>
</dbReference>
<evidence type="ECO:0000313" key="4">
    <source>
        <dbReference type="EMBL" id="KAJ8301040.1"/>
    </source>
</evidence>
<evidence type="ECO:0000259" key="3">
    <source>
        <dbReference type="Pfam" id="PF20146"/>
    </source>
</evidence>
<organism evidence="4 5">
    <name type="scientific">Tegillarca granosa</name>
    <name type="common">Malaysian cockle</name>
    <name type="synonym">Anadara granosa</name>
    <dbReference type="NCBI Taxonomy" id="220873"/>
    <lineage>
        <taxon>Eukaryota</taxon>
        <taxon>Metazoa</taxon>
        <taxon>Spiralia</taxon>
        <taxon>Lophotrochozoa</taxon>
        <taxon>Mollusca</taxon>
        <taxon>Bivalvia</taxon>
        <taxon>Autobranchia</taxon>
        <taxon>Pteriomorphia</taxon>
        <taxon>Arcoida</taxon>
        <taxon>Arcoidea</taxon>
        <taxon>Arcidae</taxon>
        <taxon>Tegillarca</taxon>
    </lineage>
</organism>
<feature type="transmembrane region" description="Helical" evidence="1">
    <location>
        <begin position="401"/>
        <end position="421"/>
    </location>
</feature>
<dbReference type="InterPro" id="IPR002656">
    <property type="entry name" value="Acyl_transf_3_dom"/>
</dbReference>
<dbReference type="Proteomes" id="UP001217089">
    <property type="component" value="Unassembled WGS sequence"/>
</dbReference>
<dbReference type="Pfam" id="PF20146">
    <property type="entry name" value="NRF"/>
    <property type="match status" value="1"/>
</dbReference>
<dbReference type="EMBL" id="JARBDR010000919">
    <property type="protein sequence ID" value="KAJ8301040.1"/>
    <property type="molecule type" value="Genomic_DNA"/>
</dbReference>
<sequence length="510" mass="57443">MNVNIFLCYYGNLLLMFDAVDKLPSGILDGNTKLMGSYDACLAITSEIDNTGSDVILPQYNGQYCWTEIPINIFVEFDNGIPGQLLLSFSVYTNGAKLLNTTNSAKTLTCINGIRFISMSWVILGHAVAFGLGTGSNLNSFFPKMIGRWTFQAIANALVSVDTFFALSGLLVSYLALKEMKKNNGRLNWGMFYFHRFWRLTPPYMLILGVYVSLNRYWSDGPLWPENGMEKDFCKDTWWKNLLYINNIVDRDNQCFGWAWYLANDMQFYILSPLIFNGWGLISSAVFLIGNGVATYFVSEKYKLPPTTIGGVDEKTSGDYMTDYYFVPWCRIGPYVIGVVAGYCLYKANGRIKIHWALNLLGWAVATALSVTVLYGLHDAINGNPLSIEVAALYNATHRTVWGACVCWVVIACATGNGGYINTLLSWEGFSPLSRLTYCAYLVHPILMYTYFQSLRKPIYFTDMELIVLFLSFLVASMAVAFVASLTFESPMMGLEKVIFKRDKKKTEKK</sequence>
<keyword evidence="1" id="KW-0472">Membrane</keyword>
<dbReference type="PANTHER" id="PTHR11161">
    <property type="entry name" value="O-ACYLTRANSFERASE"/>
    <property type="match status" value="1"/>
</dbReference>
<proteinExistence type="predicted"/>
<evidence type="ECO:0000259" key="2">
    <source>
        <dbReference type="Pfam" id="PF01757"/>
    </source>
</evidence>
<evidence type="ECO:0000313" key="5">
    <source>
        <dbReference type="Proteomes" id="UP001217089"/>
    </source>
</evidence>
<feature type="transmembrane region" description="Helical" evidence="1">
    <location>
        <begin position="274"/>
        <end position="298"/>
    </location>
</feature>
<feature type="domain" description="Nose resistant-to-fluoxetine protein N-terminal" evidence="3">
    <location>
        <begin position="15"/>
        <end position="70"/>
    </location>
</feature>
<name>A0ABQ9E7B5_TEGGR</name>
<accession>A0ABQ9E7B5</accession>
<dbReference type="InterPro" id="IPR052728">
    <property type="entry name" value="O2_lipid_transport_reg"/>
</dbReference>
<feature type="domain" description="Acyltransferase 3" evidence="2">
    <location>
        <begin position="110"/>
        <end position="485"/>
    </location>
</feature>
<feature type="transmembrane region" description="Helical" evidence="1">
    <location>
        <begin position="114"/>
        <end position="133"/>
    </location>
</feature>
<evidence type="ECO:0008006" key="6">
    <source>
        <dbReference type="Google" id="ProtNLM"/>
    </source>
</evidence>
<dbReference type="Pfam" id="PF01757">
    <property type="entry name" value="Acyl_transf_3"/>
    <property type="match status" value="1"/>
</dbReference>
<protein>
    <recommendedName>
        <fullName evidence="6">Acyltransferase 3 domain-containing protein</fullName>
    </recommendedName>
</protein>
<keyword evidence="1" id="KW-0812">Transmembrane</keyword>
<feature type="transmembrane region" description="Helical" evidence="1">
    <location>
        <begin position="433"/>
        <end position="452"/>
    </location>
</feature>
<feature type="transmembrane region" description="Helical" evidence="1">
    <location>
        <begin position="153"/>
        <end position="177"/>
    </location>
</feature>
<gene>
    <name evidence="4" type="ORF">KUTeg_022559</name>
</gene>
<feature type="transmembrane region" description="Helical" evidence="1">
    <location>
        <begin position="356"/>
        <end position="377"/>
    </location>
</feature>
<reference evidence="4 5" key="1">
    <citation type="submission" date="2022-12" db="EMBL/GenBank/DDBJ databases">
        <title>Chromosome-level genome of Tegillarca granosa.</title>
        <authorList>
            <person name="Kim J."/>
        </authorList>
    </citation>
    <scope>NUCLEOTIDE SEQUENCE [LARGE SCALE GENOMIC DNA]</scope>
    <source>
        <strain evidence="4">Teg-2019</strain>
        <tissue evidence="4">Adductor muscle</tissue>
    </source>
</reference>